<dbReference type="InterPro" id="IPR027005">
    <property type="entry name" value="PMT-like"/>
</dbReference>
<dbReference type="PANTHER" id="PTHR10050">
    <property type="entry name" value="DOLICHYL-PHOSPHATE-MANNOSE--PROTEIN MANNOSYLTRANSFERASE"/>
    <property type="match status" value="1"/>
</dbReference>
<dbReference type="HOGENOM" id="CLU_1791186_0_0_1"/>
<feature type="transmembrane region" description="Helical" evidence="1">
    <location>
        <begin position="86"/>
        <end position="107"/>
    </location>
</feature>
<dbReference type="Ensembl" id="ENSCSAVT00000011128.1">
    <property type="protein sequence ID" value="ENSCSAVP00000010997.1"/>
    <property type="gene ID" value="ENSCSAVG00000006439.1"/>
</dbReference>
<keyword evidence="1" id="KW-0812">Transmembrane</keyword>
<dbReference type="InterPro" id="IPR032421">
    <property type="entry name" value="PMT_4TMC"/>
</dbReference>
<evidence type="ECO:0000256" key="1">
    <source>
        <dbReference type="SAM" id="Phobius"/>
    </source>
</evidence>
<feature type="transmembrane region" description="Helical" evidence="1">
    <location>
        <begin position="113"/>
        <end position="133"/>
    </location>
</feature>
<dbReference type="OMA" id="ATTHQFS"/>
<accession>H2Z085</accession>
<dbReference type="Pfam" id="PF16192">
    <property type="entry name" value="PMT_4TMC"/>
    <property type="match status" value="1"/>
</dbReference>
<evidence type="ECO:0000313" key="3">
    <source>
        <dbReference type="Ensembl" id="ENSCSAVP00000010997.1"/>
    </source>
</evidence>
<keyword evidence="1" id="KW-1133">Transmembrane helix</keyword>
<proteinExistence type="predicted"/>
<dbReference type="STRING" id="51511.ENSCSAVP00000010997"/>
<evidence type="ECO:0000259" key="2">
    <source>
        <dbReference type="Pfam" id="PF16192"/>
    </source>
</evidence>
<dbReference type="Proteomes" id="UP000007875">
    <property type="component" value="Unassembled WGS sequence"/>
</dbReference>
<feature type="transmembrane region" description="Helical" evidence="1">
    <location>
        <begin position="45"/>
        <end position="65"/>
    </location>
</feature>
<dbReference type="InParanoid" id="H2Z085"/>
<reference evidence="4" key="1">
    <citation type="submission" date="2003-08" db="EMBL/GenBank/DDBJ databases">
        <authorList>
            <person name="Birren B."/>
            <person name="Nusbaum C."/>
            <person name="Abebe A."/>
            <person name="Abouelleil A."/>
            <person name="Adekoya E."/>
            <person name="Ait-zahra M."/>
            <person name="Allen N."/>
            <person name="Allen T."/>
            <person name="An P."/>
            <person name="Anderson M."/>
            <person name="Anderson S."/>
            <person name="Arachchi H."/>
            <person name="Armbruster J."/>
            <person name="Bachantsang P."/>
            <person name="Baldwin J."/>
            <person name="Barry A."/>
            <person name="Bayul T."/>
            <person name="Blitshsteyn B."/>
            <person name="Bloom T."/>
            <person name="Blye J."/>
            <person name="Boguslavskiy L."/>
            <person name="Borowsky M."/>
            <person name="Boukhgalter B."/>
            <person name="Brunache A."/>
            <person name="Butler J."/>
            <person name="Calixte N."/>
            <person name="Calvo S."/>
            <person name="Camarata J."/>
            <person name="Campo K."/>
            <person name="Chang J."/>
            <person name="Cheshatsang Y."/>
            <person name="Citroen M."/>
            <person name="Collymore A."/>
            <person name="Considine T."/>
            <person name="Cook A."/>
            <person name="Cooke P."/>
            <person name="Corum B."/>
            <person name="Cuomo C."/>
            <person name="David R."/>
            <person name="Dawoe T."/>
            <person name="Degray S."/>
            <person name="Dodge S."/>
            <person name="Dooley K."/>
            <person name="Dorje P."/>
            <person name="Dorjee K."/>
            <person name="Dorris L."/>
            <person name="Duffey N."/>
            <person name="Dupes A."/>
            <person name="Elkins T."/>
            <person name="Engels R."/>
            <person name="Erickson J."/>
            <person name="Farina A."/>
            <person name="Faro S."/>
            <person name="Ferreira P."/>
            <person name="Fischer H."/>
            <person name="Fitzgerald M."/>
            <person name="Foley K."/>
            <person name="Gage D."/>
            <person name="Galagan J."/>
            <person name="Gearin G."/>
            <person name="Gnerre S."/>
            <person name="Gnirke A."/>
            <person name="Goyette A."/>
            <person name="Graham J."/>
            <person name="Grandbois E."/>
            <person name="Gyaltsen K."/>
            <person name="Hafez N."/>
            <person name="Hagopian D."/>
            <person name="Hagos B."/>
            <person name="Hall J."/>
            <person name="Hatcher B."/>
            <person name="Heller A."/>
            <person name="Higgins H."/>
            <person name="Honan T."/>
            <person name="Horn A."/>
            <person name="Houde N."/>
            <person name="Hughes L."/>
            <person name="Hulme W."/>
            <person name="Husby E."/>
            <person name="Iliev I."/>
            <person name="Jaffe D."/>
            <person name="Jones C."/>
            <person name="Kamal M."/>
            <person name="Kamat A."/>
            <person name="Kamvysselis M."/>
            <person name="Karlsson E."/>
            <person name="Kells C."/>
            <person name="Kieu A."/>
            <person name="Kisner P."/>
            <person name="Kodira C."/>
            <person name="Kulbokas E."/>
            <person name="Labutti K."/>
            <person name="Lama D."/>
            <person name="Landers T."/>
            <person name="Leger J."/>
            <person name="Levine S."/>
            <person name="Lewis D."/>
            <person name="Lewis T."/>
            <person name="Lindblad-toh K."/>
            <person name="Liu X."/>
            <person name="Lokyitsang T."/>
            <person name="Lokyitsang Y."/>
            <person name="Lucien O."/>
            <person name="Lui A."/>
            <person name="Ma L.J."/>
            <person name="Mabbitt R."/>
            <person name="Macdonald J."/>
            <person name="Maclean C."/>
            <person name="Major J."/>
            <person name="Manning J."/>
            <person name="Marabella R."/>
            <person name="Maru K."/>
            <person name="Matthews C."/>
            <person name="Mauceli E."/>
            <person name="Mccarthy M."/>
            <person name="Mcdonough S."/>
            <person name="Mcghee T."/>
            <person name="Meldrim J."/>
            <person name="Meneus L."/>
            <person name="Mesirov J."/>
            <person name="Mihalev A."/>
            <person name="Mihova T."/>
            <person name="Mikkelsen T."/>
            <person name="Mlenga V."/>
            <person name="Moru K."/>
            <person name="Mozes J."/>
            <person name="Mulrain L."/>
            <person name="Munson G."/>
            <person name="Naylor J."/>
            <person name="Newes C."/>
            <person name="Nguyen C."/>
            <person name="Nguyen N."/>
            <person name="Nguyen T."/>
            <person name="Nicol R."/>
            <person name="Nielsen C."/>
            <person name="Nizzari M."/>
            <person name="Norbu C."/>
            <person name="Norbu N."/>
            <person name="O'donnell P."/>
            <person name="Okoawo O."/>
            <person name="O'leary S."/>
            <person name="Omotosho B."/>
            <person name="O'neill K."/>
            <person name="Osman S."/>
            <person name="Parker S."/>
            <person name="Perrin D."/>
            <person name="Phunkhang P."/>
            <person name="Piqani B."/>
            <person name="Purcell S."/>
            <person name="Rachupka T."/>
            <person name="Ramasamy U."/>
            <person name="Rameau R."/>
            <person name="Ray V."/>
            <person name="Raymond C."/>
            <person name="Retta R."/>
            <person name="Richardson S."/>
            <person name="Rise C."/>
            <person name="Rodriguez J."/>
            <person name="Rogers J."/>
            <person name="Rogov P."/>
            <person name="Rutman M."/>
            <person name="Schupbach R."/>
            <person name="Seaman C."/>
            <person name="Settipalli S."/>
            <person name="Sharpe T."/>
            <person name="Sheridan J."/>
            <person name="Sherpa N."/>
            <person name="Shi J."/>
            <person name="Smirnov S."/>
            <person name="Smith C."/>
            <person name="Sougnez C."/>
            <person name="Spencer B."/>
            <person name="Stalker J."/>
            <person name="Stange-thomann N."/>
            <person name="Stavropoulos S."/>
            <person name="Stetson K."/>
            <person name="Stone C."/>
            <person name="Stone S."/>
            <person name="Stubbs M."/>
            <person name="Talamas J."/>
            <person name="Tchuinga P."/>
            <person name="Tenzing P."/>
            <person name="Tesfaye S."/>
            <person name="Theodore J."/>
            <person name="Thoulutsang Y."/>
            <person name="Topham K."/>
            <person name="Towey S."/>
            <person name="Tsamla T."/>
            <person name="Tsomo N."/>
            <person name="Vallee D."/>
            <person name="Vassiliev H."/>
            <person name="Venkataraman V."/>
            <person name="Vinson J."/>
            <person name="Vo A."/>
            <person name="Wade C."/>
            <person name="Wang S."/>
            <person name="Wangchuk T."/>
            <person name="Wangdi T."/>
            <person name="Whittaker C."/>
            <person name="Wilkinson J."/>
            <person name="Wu Y."/>
            <person name="Wyman D."/>
            <person name="Yadav S."/>
            <person name="Yang S."/>
            <person name="Yang X."/>
            <person name="Yeager S."/>
            <person name="Yee E."/>
            <person name="Young G."/>
            <person name="Zainoun J."/>
            <person name="Zembeck L."/>
            <person name="Zimmer A."/>
            <person name="Zody M."/>
            <person name="Lander E."/>
        </authorList>
    </citation>
    <scope>NUCLEOTIDE SEQUENCE [LARGE SCALE GENOMIC DNA]</scope>
</reference>
<dbReference type="PANTHER" id="PTHR10050:SF51">
    <property type="entry name" value="PROTEIN O-MANNOSYL-TRANSFERASE 1"/>
    <property type="match status" value="1"/>
</dbReference>
<reference evidence="3" key="3">
    <citation type="submission" date="2025-09" db="UniProtKB">
        <authorList>
            <consortium name="Ensembl"/>
        </authorList>
    </citation>
    <scope>IDENTIFICATION</scope>
</reference>
<sequence length="145" mass="16628">MIVESDQATTHQFSSSMLGWPLAQSNIAYWYNRSQKAQIHFIGNVWSWVGGLHSLVYLAVYSLFISVGRQRKVFFGDHWDKISSTFFLLSTLWFTHVMQLCTCPYKYGFIYQYLPAVVLLHILQAVVLETLLLHCGRAAYIAGSL</sequence>
<dbReference type="GO" id="GO:0004169">
    <property type="term" value="F:dolichyl-phosphate-mannose-protein mannosyltransferase activity"/>
    <property type="evidence" value="ECO:0007669"/>
    <property type="project" value="TreeGrafter"/>
</dbReference>
<dbReference type="AlphaFoldDB" id="H2Z085"/>
<organism evidence="3 4">
    <name type="scientific">Ciona savignyi</name>
    <name type="common">Pacific transparent sea squirt</name>
    <dbReference type="NCBI Taxonomy" id="51511"/>
    <lineage>
        <taxon>Eukaryota</taxon>
        <taxon>Metazoa</taxon>
        <taxon>Chordata</taxon>
        <taxon>Tunicata</taxon>
        <taxon>Ascidiacea</taxon>
        <taxon>Phlebobranchia</taxon>
        <taxon>Cionidae</taxon>
        <taxon>Ciona</taxon>
    </lineage>
</organism>
<dbReference type="eggNOG" id="KOG3359">
    <property type="taxonomic scope" value="Eukaryota"/>
</dbReference>
<dbReference type="GO" id="GO:0005783">
    <property type="term" value="C:endoplasmic reticulum"/>
    <property type="evidence" value="ECO:0007669"/>
    <property type="project" value="TreeGrafter"/>
</dbReference>
<name>H2Z085_CIOSA</name>
<keyword evidence="1" id="KW-0472">Membrane</keyword>
<keyword evidence="4" id="KW-1185">Reference proteome</keyword>
<feature type="domain" description="Protein O-mannosyl-transferase C-terminal four TM" evidence="2">
    <location>
        <begin position="8"/>
        <end position="134"/>
    </location>
</feature>
<evidence type="ECO:0000313" key="4">
    <source>
        <dbReference type="Proteomes" id="UP000007875"/>
    </source>
</evidence>
<reference evidence="3" key="2">
    <citation type="submission" date="2025-08" db="UniProtKB">
        <authorList>
            <consortium name="Ensembl"/>
        </authorList>
    </citation>
    <scope>IDENTIFICATION</scope>
</reference>
<protein>
    <recommendedName>
        <fullName evidence="2">Protein O-mannosyl-transferase C-terminal four TM domain-containing protein</fullName>
    </recommendedName>
</protein>